<evidence type="ECO:0000256" key="1">
    <source>
        <dbReference type="SAM" id="MobiDB-lite"/>
    </source>
</evidence>
<organism evidence="2 3">
    <name type="scientific">Wolfiporia cocos (strain MD-104)</name>
    <name type="common">Brown rot fungus</name>
    <dbReference type="NCBI Taxonomy" id="742152"/>
    <lineage>
        <taxon>Eukaryota</taxon>
        <taxon>Fungi</taxon>
        <taxon>Dikarya</taxon>
        <taxon>Basidiomycota</taxon>
        <taxon>Agaricomycotina</taxon>
        <taxon>Agaricomycetes</taxon>
        <taxon>Polyporales</taxon>
        <taxon>Phaeolaceae</taxon>
        <taxon>Wolfiporia</taxon>
    </lineage>
</organism>
<dbReference type="EMBL" id="KB467832">
    <property type="protein sequence ID" value="PCH34516.1"/>
    <property type="molecule type" value="Genomic_DNA"/>
</dbReference>
<keyword evidence="3" id="KW-1185">Reference proteome</keyword>
<sequence>MSPHISDVSRHLWNERTESPPAATLVRHWTALGTTSYLVLGGNGDQRVCEGPTLTRAVQPLTQRSNGIATDSNAQRRNTARRHGNDDDTGVITAARQPPLSKELAPVATSAALSPKTSGVDDVSHRPPPPAHWDTATLCNSPPSPPHHLFPNDRKDGWDRRCRLARPPGHRPCLADKLGSNAHHVTSTAVHLDGRPRTRWTMGRRTPHRPAHLFKNEDKKKGIGGRVVNTTTAGTGPSPSRLQRFASRQVHRVFSRDDLI</sequence>
<evidence type="ECO:0000313" key="3">
    <source>
        <dbReference type="Proteomes" id="UP000218811"/>
    </source>
</evidence>
<reference evidence="2 3" key="1">
    <citation type="journal article" date="2012" name="Science">
        <title>The Paleozoic origin of enzymatic lignin decomposition reconstructed from 31 fungal genomes.</title>
        <authorList>
            <person name="Floudas D."/>
            <person name="Binder M."/>
            <person name="Riley R."/>
            <person name="Barry K."/>
            <person name="Blanchette R.A."/>
            <person name="Henrissat B."/>
            <person name="Martinez A.T."/>
            <person name="Otillar R."/>
            <person name="Spatafora J.W."/>
            <person name="Yadav J.S."/>
            <person name="Aerts A."/>
            <person name="Benoit I."/>
            <person name="Boyd A."/>
            <person name="Carlson A."/>
            <person name="Copeland A."/>
            <person name="Coutinho P.M."/>
            <person name="de Vries R.P."/>
            <person name="Ferreira P."/>
            <person name="Findley K."/>
            <person name="Foster B."/>
            <person name="Gaskell J."/>
            <person name="Glotzer D."/>
            <person name="Gorecki P."/>
            <person name="Heitman J."/>
            <person name="Hesse C."/>
            <person name="Hori C."/>
            <person name="Igarashi K."/>
            <person name="Jurgens J.A."/>
            <person name="Kallen N."/>
            <person name="Kersten P."/>
            <person name="Kohler A."/>
            <person name="Kuees U."/>
            <person name="Kumar T.K.A."/>
            <person name="Kuo A."/>
            <person name="LaButti K."/>
            <person name="Larrondo L.F."/>
            <person name="Lindquist E."/>
            <person name="Ling A."/>
            <person name="Lombard V."/>
            <person name="Lucas S."/>
            <person name="Lundell T."/>
            <person name="Martin R."/>
            <person name="McLaughlin D.J."/>
            <person name="Morgenstern I."/>
            <person name="Morin E."/>
            <person name="Murat C."/>
            <person name="Nagy L.G."/>
            <person name="Nolan M."/>
            <person name="Ohm R.A."/>
            <person name="Patyshakuliyeva A."/>
            <person name="Rokas A."/>
            <person name="Ruiz-Duenas F.J."/>
            <person name="Sabat G."/>
            <person name="Salamov A."/>
            <person name="Samejima M."/>
            <person name="Schmutz J."/>
            <person name="Slot J.C."/>
            <person name="St John F."/>
            <person name="Stenlid J."/>
            <person name="Sun H."/>
            <person name="Sun S."/>
            <person name="Syed K."/>
            <person name="Tsang A."/>
            <person name="Wiebenga A."/>
            <person name="Young D."/>
            <person name="Pisabarro A."/>
            <person name="Eastwood D.C."/>
            <person name="Martin F."/>
            <person name="Cullen D."/>
            <person name="Grigoriev I.V."/>
            <person name="Hibbett D.S."/>
        </authorList>
    </citation>
    <scope>NUCLEOTIDE SEQUENCE [LARGE SCALE GENOMIC DNA]</scope>
    <source>
        <strain evidence="2 3">MD-104</strain>
    </source>
</reference>
<feature type="region of interest" description="Disordered" evidence="1">
    <location>
        <begin position="65"/>
        <end position="126"/>
    </location>
</feature>
<gene>
    <name evidence="2" type="ORF">WOLCODRAFT_155167</name>
</gene>
<protein>
    <submittedName>
        <fullName evidence="2">Uncharacterized protein</fullName>
    </submittedName>
</protein>
<dbReference type="Proteomes" id="UP000218811">
    <property type="component" value="Unassembled WGS sequence"/>
</dbReference>
<accession>A0A2H3IX34</accession>
<dbReference type="AlphaFoldDB" id="A0A2H3IX34"/>
<evidence type="ECO:0000313" key="2">
    <source>
        <dbReference type="EMBL" id="PCH34516.1"/>
    </source>
</evidence>
<name>A0A2H3IX34_WOLCO</name>
<proteinExistence type="predicted"/>
<feature type="compositionally biased region" description="Polar residues" evidence="1">
    <location>
        <begin position="65"/>
        <end position="77"/>
    </location>
</feature>